<evidence type="ECO:0000313" key="3">
    <source>
        <dbReference type="EMBL" id="TKB57397.1"/>
    </source>
</evidence>
<dbReference type="Proteomes" id="UP000305675">
    <property type="component" value="Unassembled WGS sequence"/>
</dbReference>
<sequence length="421" mass="45871">MSQESSKPLDIVVFGATSFVGKILSRYLASEYGVDGPVKWAIAGRSQSKLQALRSELAPVLGERVDTLLTIVADAGRESELKAMVAQAKVVVSTVGPYALYGEPLVKVCVEQGVDYCDLTGEAQWIKRMLANYEAQAKQTGARIVHCCGFDSVPSDMGVYFLQQQAQKSFGKTLPRVKMRVKAAKGGMSGGTVASIINLTKEAIADPSLRKQLANPFSLCPKEAGFSQRQPNLKGAKFDADFGRWSAPFIMAAINTRIVHRSNALQQNRYGDGFIYDETMLVGKGLKGRMTASTIVAVLGGFMMGAAVKPTRWALERFVLPKPGEGPSEREQREGFYDIRFLGEDESGHSMMVKLTGDQDPGYGSTAKILGQAAISLAHDHHEQDKKCGRDGGFWTPASIFDERYIARLEQHAGLSFEVID</sequence>
<dbReference type="PANTHER" id="PTHR12286">
    <property type="entry name" value="SACCHAROPINE DEHYDROGENASE-LIKE OXIDOREDUCTASE"/>
    <property type="match status" value="1"/>
</dbReference>
<gene>
    <name evidence="3" type="ORF">FCL42_03740</name>
</gene>
<dbReference type="Gene3D" id="3.40.50.720">
    <property type="entry name" value="NAD(P)-binding Rossmann-like Domain"/>
    <property type="match status" value="1"/>
</dbReference>
<comment type="caution">
    <text evidence="3">The sequence shown here is derived from an EMBL/GenBank/DDBJ whole genome shotgun (WGS) entry which is preliminary data.</text>
</comment>
<dbReference type="SUPFAM" id="SSF51735">
    <property type="entry name" value="NAD(P)-binding Rossmann-fold domains"/>
    <property type="match status" value="1"/>
</dbReference>
<reference evidence="3 4" key="1">
    <citation type="submission" date="2019-04" db="EMBL/GenBank/DDBJ databases">
        <authorList>
            <person name="Hwang J.C."/>
        </authorList>
    </citation>
    <scope>NUCLEOTIDE SEQUENCE [LARGE SCALE GENOMIC DNA]</scope>
    <source>
        <strain evidence="3 4">IMCC35002</strain>
    </source>
</reference>
<dbReference type="GO" id="GO:0009247">
    <property type="term" value="P:glycolipid biosynthetic process"/>
    <property type="evidence" value="ECO:0007669"/>
    <property type="project" value="TreeGrafter"/>
</dbReference>
<dbReference type="EMBL" id="SWCJ01000002">
    <property type="protein sequence ID" value="TKB57397.1"/>
    <property type="molecule type" value="Genomic_DNA"/>
</dbReference>
<dbReference type="AlphaFoldDB" id="A0A4U1BQT6"/>
<evidence type="ECO:0000256" key="1">
    <source>
        <dbReference type="ARBA" id="ARBA00010591"/>
    </source>
</evidence>
<dbReference type="PANTHER" id="PTHR12286:SF5">
    <property type="entry name" value="SACCHAROPINE DEHYDROGENASE-LIKE OXIDOREDUCTASE"/>
    <property type="match status" value="1"/>
</dbReference>
<organism evidence="3 4">
    <name type="scientific">Ferrimonas aestuarii</name>
    <dbReference type="NCBI Taxonomy" id="2569539"/>
    <lineage>
        <taxon>Bacteria</taxon>
        <taxon>Pseudomonadati</taxon>
        <taxon>Pseudomonadota</taxon>
        <taxon>Gammaproteobacteria</taxon>
        <taxon>Alteromonadales</taxon>
        <taxon>Ferrimonadaceae</taxon>
        <taxon>Ferrimonas</taxon>
    </lineage>
</organism>
<protein>
    <submittedName>
        <fullName evidence="3">Saccharopine dehydrogenase</fullName>
    </submittedName>
</protein>
<evidence type="ECO:0000313" key="4">
    <source>
        <dbReference type="Proteomes" id="UP000305675"/>
    </source>
</evidence>
<dbReference type="InterPro" id="IPR005097">
    <property type="entry name" value="Sacchrp_dh_NADP-bd"/>
</dbReference>
<dbReference type="GO" id="GO:0005886">
    <property type="term" value="C:plasma membrane"/>
    <property type="evidence" value="ECO:0007669"/>
    <property type="project" value="TreeGrafter"/>
</dbReference>
<feature type="domain" description="Saccharopine dehydrogenase NADP binding" evidence="2">
    <location>
        <begin position="11"/>
        <end position="145"/>
    </location>
</feature>
<dbReference type="RefSeq" id="WP_136862043.1">
    <property type="nucleotide sequence ID" value="NZ_SWCJ01000002.1"/>
</dbReference>
<dbReference type="OrthoDB" id="4420885at2"/>
<keyword evidence="4" id="KW-1185">Reference proteome</keyword>
<comment type="similarity">
    <text evidence="1">Belongs to the saccharopine dehydrogenase family. Enoyl reductase subfamily.</text>
</comment>
<dbReference type="FunFam" id="3.40.50.720:FF:000413">
    <property type="entry name" value="Trans-acting enoyl reductase"/>
    <property type="match status" value="1"/>
</dbReference>
<dbReference type="Pfam" id="PF03435">
    <property type="entry name" value="Sacchrp_dh_NADP"/>
    <property type="match status" value="1"/>
</dbReference>
<dbReference type="InterPro" id="IPR036291">
    <property type="entry name" value="NAD(P)-bd_dom_sf"/>
</dbReference>
<name>A0A4U1BQT6_9GAMM</name>
<evidence type="ECO:0000259" key="2">
    <source>
        <dbReference type="Pfam" id="PF03435"/>
    </source>
</evidence>
<dbReference type="InterPro" id="IPR051276">
    <property type="entry name" value="Saccharopine_DH-like_oxidrdct"/>
</dbReference>
<proteinExistence type="inferred from homology"/>
<accession>A0A4U1BQT6</accession>